<feature type="region of interest" description="Disordered" evidence="1">
    <location>
        <begin position="394"/>
        <end position="440"/>
    </location>
</feature>
<dbReference type="PANTHER" id="PTHR15128">
    <property type="entry name" value="TAL1 SCL INTERRUPTING LOCUS"/>
    <property type="match status" value="1"/>
</dbReference>
<dbReference type="EMBL" id="JAINUG010000116">
    <property type="protein sequence ID" value="KAJ8395478.1"/>
    <property type="molecule type" value="Genomic_DNA"/>
</dbReference>
<evidence type="ECO:0008006" key="6">
    <source>
        <dbReference type="Google" id="ProtNLM"/>
    </source>
</evidence>
<proteinExistence type="predicted"/>
<dbReference type="InterPro" id="IPR026123">
    <property type="entry name" value="STIL"/>
</dbReference>
<feature type="compositionally biased region" description="Polar residues" evidence="1">
    <location>
        <begin position="773"/>
        <end position="802"/>
    </location>
</feature>
<feature type="compositionally biased region" description="Gly residues" evidence="1">
    <location>
        <begin position="999"/>
        <end position="1011"/>
    </location>
</feature>
<evidence type="ECO:0000256" key="1">
    <source>
        <dbReference type="SAM" id="MobiDB-lite"/>
    </source>
</evidence>
<dbReference type="InterPro" id="IPR057655">
    <property type="entry name" value="STIL_CC"/>
</dbReference>
<feature type="compositionally biased region" description="Low complexity" evidence="1">
    <location>
        <begin position="649"/>
        <end position="663"/>
    </location>
</feature>
<evidence type="ECO:0000313" key="5">
    <source>
        <dbReference type="Proteomes" id="UP001221898"/>
    </source>
</evidence>
<dbReference type="InterPro" id="IPR058559">
    <property type="entry name" value="PRM_STIL"/>
</dbReference>
<gene>
    <name evidence="4" type="ORF">AAFF_G00032120</name>
</gene>
<dbReference type="Pfam" id="PF25775">
    <property type="entry name" value="CC_STIL"/>
    <property type="match status" value="1"/>
</dbReference>
<dbReference type="Pfam" id="PF26399">
    <property type="entry name" value="PRM_STIL"/>
    <property type="match status" value="1"/>
</dbReference>
<keyword evidence="5" id="KW-1185">Reference proteome</keyword>
<feature type="compositionally biased region" description="Pro residues" evidence="1">
    <location>
        <begin position="580"/>
        <end position="591"/>
    </location>
</feature>
<feature type="region of interest" description="Disordered" evidence="1">
    <location>
        <begin position="682"/>
        <end position="802"/>
    </location>
</feature>
<accession>A0AAD7S455</accession>
<evidence type="ECO:0000313" key="4">
    <source>
        <dbReference type="EMBL" id="KAJ8395478.1"/>
    </source>
</evidence>
<evidence type="ECO:0000259" key="2">
    <source>
        <dbReference type="Pfam" id="PF15253"/>
    </source>
</evidence>
<reference evidence="4" key="1">
    <citation type="journal article" date="2023" name="Science">
        <title>Genome structures resolve the early diversification of teleost fishes.</title>
        <authorList>
            <person name="Parey E."/>
            <person name="Louis A."/>
            <person name="Montfort J."/>
            <person name="Bouchez O."/>
            <person name="Roques C."/>
            <person name="Iampietro C."/>
            <person name="Lluch J."/>
            <person name="Castinel A."/>
            <person name="Donnadieu C."/>
            <person name="Desvignes T."/>
            <person name="Floi Bucao C."/>
            <person name="Jouanno E."/>
            <person name="Wen M."/>
            <person name="Mejri S."/>
            <person name="Dirks R."/>
            <person name="Jansen H."/>
            <person name="Henkel C."/>
            <person name="Chen W.J."/>
            <person name="Zahm M."/>
            <person name="Cabau C."/>
            <person name="Klopp C."/>
            <person name="Thompson A.W."/>
            <person name="Robinson-Rechavi M."/>
            <person name="Braasch I."/>
            <person name="Lecointre G."/>
            <person name="Bobe J."/>
            <person name="Postlethwait J.H."/>
            <person name="Berthelot C."/>
            <person name="Roest Crollius H."/>
            <person name="Guiguen Y."/>
        </authorList>
    </citation>
    <scope>NUCLEOTIDE SEQUENCE</scope>
    <source>
        <strain evidence="4">NC1722</strain>
    </source>
</reference>
<dbReference type="GO" id="GO:0007224">
    <property type="term" value="P:smoothened signaling pathway"/>
    <property type="evidence" value="ECO:0007669"/>
    <property type="project" value="TreeGrafter"/>
</dbReference>
<dbReference type="Pfam" id="PF15253">
    <property type="entry name" value="STIL_N"/>
    <property type="match status" value="1"/>
</dbReference>
<dbReference type="GO" id="GO:0007052">
    <property type="term" value="P:mitotic spindle organization"/>
    <property type="evidence" value="ECO:0007669"/>
    <property type="project" value="TreeGrafter"/>
</dbReference>
<organism evidence="4 5">
    <name type="scientific">Aldrovandia affinis</name>
    <dbReference type="NCBI Taxonomy" id="143900"/>
    <lineage>
        <taxon>Eukaryota</taxon>
        <taxon>Metazoa</taxon>
        <taxon>Chordata</taxon>
        <taxon>Craniata</taxon>
        <taxon>Vertebrata</taxon>
        <taxon>Euteleostomi</taxon>
        <taxon>Actinopterygii</taxon>
        <taxon>Neopterygii</taxon>
        <taxon>Teleostei</taxon>
        <taxon>Notacanthiformes</taxon>
        <taxon>Halosauridae</taxon>
        <taxon>Aldrovandia</taxon>
    </lineage>
</organism>
<dbReference type="InterPro" id="IPR057731">
    <property type="entry name" value="STIL_N"/>
</dbReference>
<dbReference type="GO" id="GO:0031023">
    <property type="term" value="P:microtubule organizing center organization"/>
    <property type="evidence" value="ECO:0007669"/>
    <property type="project" value="TreeGrafter"/>
</dbReference>
<dbReference type="GO" id="GO:0071539">
    <property type="term" value="P:protein localization to centrosome"/>
    <property type="evidence" value="ECO:0007669"/>
    <property type="project" value="TreeGrafter"/>
</dbReference>
<feature type="compositionally biased region" description="Pro residues" evidence="1">
    <location>
        <begin position="541"/>
        <end position="554"/>
    </location>
</feature>
<evidence type="ECO:0000259" key="3">
    <source>
        <dbReference type="Pfam" id="PF25775"/>
    </source>
</evidence>
<feature type="domain" description="STIL N-terminal" evidence="2">
    <location>
        <begin position="47"/>
        <end position="390"/>
    </location>
</feature>
<feature type="compositionally biased region" description="Low complexity" evidence="1">
    <location>
        <begin position="570"/>
        <end position="579"/>
    </location>
</feature>
<feature type="region of interest" description="Disordered" evidence="1">
    <location>
        <begin position="991"/>
        <end position="1011"/>
    </location>
</feature>
<protein>
    <recommendedName>
        <fullName evidence="6">SCL-interrupting locus protein</fullName>
    </recommendedName>
</protein>
<dbReference type="PANTHER" id="PTHR15128:SF0">
    <property type="entry name" value="SCL-INTERRUPTING LOCUS PROTEIN"/>
    <property type="match status" value="1"/>
</dbReference>
<dbReference type="GO" id="GO:0005815">
    <property type="term" value="C:microtubule organizing center"/>
    <property type="evidence" value="ECO:0007669"/>
    <property type="project" value="TreeGrafter"/>
</dbReference>
<feature type="domain" description="STIL coiled coil region" evidence="3">
    <location>
        <begin position="597"/>
        <end position="625"/>
    </location>
</feature>
<sequence>MSVQVNFRGLPPHVLEGVYPRPEQQRTSRSPDNVLSAFTFPKSKVALWDPSPNGDVVSLHLSYYRNPVLLVMEKALRLAHRHARQSNKPTFPCFLLGALAVDSDEEGVTLTLDRFDPGREQPGSSGKAPTALLPGDFLVPCTISTQGVVSSDTMVHSADDFDISFKMLQHGCCSREAMELSKLLTLRAHLGCAELFDSVNFSLNWVAVTIANTLDAVPVRPVPIIPTALARNLSSPASLTLPLHSASRKQGFLTMDQTRKLLLVLESDPKAYTLPLVGVWLSGITHIHSPQVWAWCLRYLFSSSLQDKVMSEGGAFLVLLYSLTHRDPEFYQCQLCSGQQEMGFQLLTATESLSLYKHVEVSEGRSLQFELSAESQNQETEFFMEVASRASVTRTAGPAAASPQSKLSLSGHDSGVEDEELSPRPSPNPHPLSQQTRRVHPSVPELSLVMDGSFLDGRKCSATDPAPSLGATRPPRPCSAGAAVPRTTSRPGIDPTSAAPLPFDDLSLRSPPQDRRHSEDTPAPDSSSSSSSSRGGTPGLPVEPSPESRPPPAPARLQRAAGPHSAPLSGLLPGTGRSPRPLPPGPAPPPSVGLLPADAYRILVDQDRQLKLLQAQIQRLLEAQGREASSPTPSPVCVEQPERGATQRGATQPGATQAPTAPGEQARKSVSVAVCTGASLFWSSPADGSVAEESPSGPEWQKETQTESACVGTSHHDSTGPSSASSDTPRFARCADQSEEEEPRRPSPHTPSFASGVGGQDFQSPVLGESASMCYQTQSPSRDGQYQTQSPSRDGQQAANGEQEQRFYQDLLGQVNSRLQGCVSGDEGEEEEEAAASRRRNSSPRQAEKDQVLQATLRQLKQLGVTVALDPAGPGKATLATLESASTLACINPEAVITRLTLSDSVGASIWGPSGSTDLSLEANAIALKYLSDTHLSQFSQGARPAGPLPAHNALLSRRASTEKSAVGLSILSPSNLSFATRKYMRKYGLMEGGDSSEEGGGGGGGGGGQR</sequence>
<feature type="region of interest" description="Disordered" evidence="1">
    <location>
        <begin position="821"/>
        <end position="851"/>
    </location>
</feature>
<feature type="compositionally biased region" description="Polar residues" evidence="1">
    <location>
        <begin position="719"/>
        <end position="728"/>
    </location>
</feature>
<feature type="region of interest" description="Disordered" evidence="1">
    <location>
        <begin position="459"/>
        <end position="594"/>
    </location>
</feature>
<comment type="caution">
    <text evidence="4">The sequence shown here is derived from an EMBL/GenBank/DDBJ whole genome shotgun (WGS) entry which is preliminary data.</text>
</comment>
<feature type="region of interest" description="Disordered" evidence="1">
    <location>
        <begin position="623"/>
        <end position="670"/>
    </location>
</feature>
<name>A0AAD7S455_9TELE</name>
<dbReference type="Proteomes" id="UP001221898">
    <property type="component" value="Unassembled WGS sequence"/>
</dbReference>
<dbReference type="AlphaFoldDB" id="A0AAD7S455"/>